<organism evidence="2 3">
    <name type="scientific">[Myrmecia] bisecta</name>
    <dbReference type="NCBI Taxonomy" id="41462"/>
    <lineage>
        <taxon>Eukaryota</taxon>
        <taxon>Viridiplantae</taxon>
        <taxon>Chlorophyta</taxon>
        <taxon>core chlorophytes</taxon>
        <taxon>Trebouxiophyceae</taxon>
        <taxon>Trebouxiales</taxon>
        <taxon>Trebouxiaceae</taxon>
        <taxon>Myrmecia</taxon>
    </lineage>
</organism>
<comment type="caution">
    <text evidence="2">The sequence shown here is derived from an EMBL/GenBank/DDBJ whole genome shotgun (WGS) entry which is preliminary data.</text>
</comment>
<evidence type="ECO:0000313" key="2">
    <source>
        <dbReference type="EMBL" id="KAK9804750.1"/>
    </source>
</evidence>
<reference evidence="2 3" key="1">
    <citation type="journal article" date="2024" name="Nat. Commun.">
        <title>Phylogenomics reveals the evolutionary origins of lichenization in chlorophyte algae.</title>
        <authorList>
            <person name="Puginier C."/>
            <person name="Libourel C."/>
            <person name="Otte J."/>
            <person name="Skaloud P."/>
            <person name="Haon M."/>
            <person name="Grisel S."/>
            <person name="Petersen M."/>
            <person name="Berrin J.G."/>
            <person name="Delaux P.M."/>
            <person name="Dal Grande F."/>
            <person name="Keller J."/>
        </authorList>
    </citation>
    <scope>NUCLEOTIDE SEQUENCE [LARGE SCALE GENOMIC DNA]</scope>
    <source>
        <strain evidence="2 3">SAG 2043</strain>
    </source>
</reference>
<accession>A0AAW1P4N8</accession>
<name>A0AAW1P4N8_9CHLO</name>
<keyword evidence="3" id="KW-1185">Reference proteome</keyword>
<dbReference type="AlphaFoldDB" id="A0AAW1P4N8"/>
<dbReference type="EMBL" id="JALJOR010000017">
    <property type="protein sequence ID" value="KAK9804750.1"/>
    <property type="molecule type" value="Genomic_DNA"/>
</dbReference>
<evidence type="ECO:0000256" key="1">
    <source>
        <dbReference type="SAM" id="SignalP"/>
    </source>
</evidence>
<dbReference type="Proteomes" id="UP001489004">
    <property type="component" value="Unassembled WGS sequence"/>
</dbReference>
<protein>
    <submittedName>
        <fullName evidence="2">Uncharacterized protein</fullName>
    </submittedName>
</protein>
<proteinExistence type="predicted"/>
<sequence>MLVKLLISLTLLGGAFGQKNSTGGLVVLNDSFYLTTVNVINRANGTGEGYVLRYSFNGTLLDRVQIGGRAQLPAYHAGGLDTDGTYLYVPLAEYHSGAACGAVPNCTLPGTSYIYLVTPDLKEVKLLFTAPDHVGGLTLSGCDTNVIDGNTWGSRTFYRWSLPDGKLLGKVKNQNYMFEYQDCKALTSCSVQVCSGIKNFQYQRRRDGLVGDQTVSVVGNSTGNIAFQSGGLALVDPVTGIAITQVPVPAILTPLGNGLTINPMWVTNSFNGTTGFRFLFAPDDVKGSVVVVKPRTP</sequence>
<feature type="signal peptide" evidence="1">
    <location>
        <begin position="1"/>
        <end position="17"/>
    </location>
</feature>
<evidence type="ECO:0000313" key="3">
    <source>
        <dbReference type="Proteomes" id="UP001489004"/>
    </source>
</evidence>
<dbReference type="Pfam" id="PF20055">
    <property type="entry name" value="DUF6454"/>
    <property type="match status" value="1"/>
</dbReference>
<keyword evidence="1" id="KW-0732">Signal</keyword>
<gene>
    <name evidence="2" type="ORF">WJX72_003377</name>
</gene>
<dbReference type="InterPro" id="IPR046312">
    <property type="entry name" value="DUF6454"/>
</dbReference>
<dbReference type="SUPFAM" id="SSF75011">
    <property type="entry name" value="3-carboxy-cis,cis-mucoante lactonizing enzyme"/>
    <property type="match status" value="1"/>
</dbReference>
<feature type="chain" id="PRO_5043564906" evidence="1">
    <location>
        <begin position="18"/>
        <end position="297"/>
    </location>
</feature>